<evidence type="ECO:0000256" key="1">
    <source>
        <dbReference type="SAM" id="Phobius"/>
    </source>
</evidence>
<protein>
    <submittedName>
        <fullName evidence="2">Uncharacterized protein</fullName>
    </submittedName>
</protein>
<dbReference type="Proteomes" id="UP001305414">
    <property type="component" value="Unassembled WGS sequence"/>
</dbReference>
<dbReference type="EMBL" id="JAWHQM010000040">
    <property type="protein sequence ID" value="KAK5634394.1"/>
    <property type="molecule type" value="Genomic_DNA"/>
</dbReference>
<keyword evidence="1" id="KW-0812">Transmembrane</keyword>
<feature type="transmembrane region" description="Helical" evidence="1">
    <location>
        <begin position="47"/>
        <end position="72"/>
    </location>
</feature>
<accession>A0AAN7V0H7</accession>
<gene>
    <name evidence="2" type="ORF">RRF57_010107</name>
</gene>
<keyword evidence="1" id="KW-0472">Membrane</keyword>
<keyword evidence="3" id="KW-1185">Reference proteome</keyword>
<evidence type="ECO:0000313" key="3">
    <source>
        <dbReference type="Proteomes" id="UP001305414"/>
    </source>
</evidence>
<comment type="caution">
    <text evidence="2">The sequence shown here is derived from an EMBL/GenBank/DDBJ whole genome shotgun (WGS) entry which is preliminary data.</text>
</comment>
<sequence>MPRYTRAARPPYILLFDATPSFPRVEVNDFGPDLLLDAALRIFKLRLLVLLDFLFLFVVAPDVFSVIASQYFDSHGDDRRRPRNHDSLKN</sequence>
<name>A0AAN7V0H7_9PEZI</name>
<organism evidence="2 3">
    <name type="scientific">Xylaria bambusicola</name>
    <dbReference type="NCBI Taxonomy" id="326684"/>
    <lineage>
        <taxon>Eukaryota</taxon>
        <taxon>Fungi</taxon>
        <taxon>Dikarya</taxon>
        <taxon>Ascomycota</taxon>
        <taxon>Pezizomycotina</taxon>
        <taxon>Sordariomycetes</taxon>
        <taxon>Xylariomycetidae</taxon>
        <taxon>Xylariales</taxon>
        <taxon>Xylariaceae</taxon>
        <taxon>Xylaria</taxon>
    </lineage>
</organism>
<reference evidence="2 3" key="1">
    <citation type="submission" date="2023-10" db="EMBL/GenBank/DDBJ databases">
        <title>Draft genome sequence of Xylaria bambusicola isolate GMP-LS, the root and basal stem rot pathogen of sugarcane in Indonesia.</title>
        <authorList>
            <person name="Selvaraj P."/>
            <person name="Muralishankar V."/>
            <person name="Muruganantham S."/>
            <person name="Sp S."/>
            <person name="Haryani S."/>
            <person name="Lau K.J.X."/>
            <person name="Naqvi N.I."/>
        </authorList>
    </citation>
    <scope>NUCLEOTIDE SEQUENCE [LARGE SCALE GENOMIC DNA]</scope>
    <source>
        <strain evidence="2">GMP-LS</strain>
    </source>
</reference>
<evidence type="ECO:0000313" key="2">
    <source>
        <dbReference type="EMBL" id="KAK5634394.1"/>
    </source>
</evidence>
<keyword evidence="1" id="KW-1133">Transmembrane helix</keyword>
<proteinExistence type="predicted"/>
<dbReference type="AlphaFoldDB" id="A0AAN7V0H7"/>